<organism evidence="9 10">
    <name type="scientific">Nicoletella semolina</name>
    <dbReference type="NCBI Taxonomy" id="271160"/>
    <lineage>
        <taxon>Bacteria</taxon>
        <taxon>Pseudomonadati</taxon>
        <taxon>Pseudomonadota</taxon>
        <taxon>Gammaproteobacteria</taxon>
        <taxon>Pasteurellales</taxon>
        <taxon>Pasteurellaceae</taxon>
        <taxon>Nicoletella</taxon>
    </lineage>
</organism>
<dbReference type="OrthoDB" id="3183705at2"/>
<feature type="domain" description="PTS EIIA type-4" evidence="8">
    <location>
        <begin position="1"/>
        <end position="124"/>
    </location>
</feature>
<evidence type="ECO:0000256" key="3">
    <source>
        <dbReference type="ARBA" id="ARBA00022490"/>
    </source>
</evidence>
<dbReference type="Gene3D" id="3.40.50.510">
    <property type="entry name" value="Phosphotransferase system, mannose-type IIA component"/>
    <property type="match status" value="1"/>
</dbReference>
<dbReference type="Pfam" id="PF03610">
    <property type="entry name" value="EIIA-man"/>
    <property type="match status" value="1"/>
</dbReference>
<keyword evidence="2" id="KW-0813">Transport</keyword>
<dbReference type="CDD" id="cd00006">
    <property type="entry name" value="PTS_IIA_man"/>
    <property type="match status" value="1"/>
</dbReference>
<dbReference type="GO" id="GO:0016301">
    <property type="term" value="F:kinase activity"/>
    <property type="evidence" value="ECO:0007669"/>
    <property type="project" value="UniProtKB-KW"/>
</dbReference>
<dbReference type="InterPro" id="IPR036662">
    <property type="entry name" value="PTS_EIIA_man-typ_sf"/>
</dbReference>
<dbReference type="InterPro" id="IPR033887">
    <property type="entry name" value="PTS_IIA_man"/>
</dbReference>
<keyword evidence="4" id="KW-0762">Sugar transport</keyword>
<dbReference type="EMBL" id="SLXJ01000013">
    <property type="protein sequence ID" value="TCP16237.1"/>
    <property type="molecule type" value="Genomic_DNA"/>
</dbReference>
<comment type="caution">
    <text evidence="9">The sequence shown here is derived from an EMBL/GenBank/DDBJ whole genome shotgun (WGS) entry which is preliminary data.</text>
</comment>
<evidence type="ECO:0000256" key="4">
    <source>
        <dbReference type="ARBA" id="ARBA00022597"/>
    </source>
</evidence>
<dbReference type="SUPFAM" id="SSF53062">
    <property type="entry name" value="PTS system fructose IIA component-like"/>
    <property type="match status" value="1"/>
</dbReference>
<keyword evidence="7" id="KW-0418">Kinase</keyword>
<dbReference type="GO" id="GO:0016020">
    <property type="term" value="C:membrane"/>
    <property type="evidence" value="ECO:0007669"/>
    <property type="project" value="InterPro"/>
</dbReference>
<evidence type="ECO:0000256" key="7">
    <source>
        <dbReference type="ARBA" id="ARBA00022777"/>
    </source>
</evidence>
<keyword evidence="10" id="KW-1185">Reference proteome</keyword>
<evidence type="ECO:0000313" key="10">
    <source>
        <dbReference type="Proteomes" id="UP000295537"/>
    </source>
</evidence>
<dbReference type="PROSITE" id="PS51096">
    <property type="entry name" value="PTS_EIIA_TYPE_4"/>
    <property type="match status" value="1"/>
</dbReference>
<dbReference type="Proteomes" id="UP000295537">
    <property type="component" value="Unassembled WGS sequence"/>
</dbReference>
<name>A0A4R2N5X0_9PAST</name>
<dbReference type="NCBIfam" id="NF040761">
    <property type="entry name" value="AgaF"/>
    <property type="match status" value="1"/>
</dbReference>
<comment type="subcellular location">
    <subcellularLocation>
        <location evidence="1">Cytoplasm</location>
    </subcellularLocation>
</comment>
<dbReference type="AlphaFoldDB" id="A0A4R2N5X0"/>
<accession>A0A4R2N5X0</accession>
<dbReference type="InterPro" id="IPR051471">
    <property type="entry name" value="Bacterial_PTS_sugar_comp"/>
</dbReference>
<protein>
    <submittedName>
        <fullName evidence="9">PTS system N-acetylgalactosamine-specific EIIA component (Man family)</fullName>
    </submittedName>
</protein>
<dbReference type="GO" id="GO:0009401">
    <property type="term" value="P:phosphoenolpyruvate-dependent sugar phosphotransferase system"/>
    <property type="evidence" value="ECO:0007669"/>
    <property type="project" value="UniProtKB-KW"/>
</dbReference>
<gene>
    <name evidence="9" type="ORF">EV693_11336</name>
</gene>
<proteinExistence type="predicted"/>
<evidence type="ECO:0000313" key="9">
    <source>
        <dbReference type="EMBL" id="TCP16237.1"/>
    </source>
</evidence>
<evidence type="ECO:0000256" key="5">
    <source>
        <dbReference type="ARBA" id="ARBA00022679"/>
    </source>
</evidence>
<dbReference type="InterPro" id="IPR004701">
    <property type="entry name" value="PTS_EIIA_man-typ"/>
</dbReference>
<evidence type="ECO:0000259" key="8">
    <source>
        <dbReference type="PROSITE" id="PS51096"/>
    </source>
</evidence>
<dbReference type="RefSeq" id="WP_132501850.1">
    <property type="nucleotide sequence ID" value="NZ_LVXA01000001.1"/>
</dbReference>
<dbReference type="PANTHER" id="PTHR33799:SF1">
    <property type="entry name" value="PTS SYSTEM MANNOSE-SPECIFIC EIIAB COMPONENT-RELATED"/>
    <property type="match status" value="1"/>
</dbReference>
<keyword evidence="6" id="KW-0598">Phosphotransferase system</keyword>
<keyword evidence="5" id="KW-0808">Transferase</keyword>
<evidence type="ECO:0000256" key="1">
    <source>
        <dbReference type="ARBA" id="ARBA00004496"/>
    </source>
</evidence>
<reference evidence="9 10" key="1">
    <citation type="submission" date="2019-03" db="EMBL/GenBank/DDBJ databases">
        <title>Genomic Encyclopedia of Type Strains, Phase IV (KMG-IV): sequencing the most valuable type-strain genomes for metagenomic binning, comparative biology and taxonomic classification.</title>
        <authorList>
            <person name="Goeker M."/>
        </authorList>
    </citation>
    <scope>NUCLEOTIDE SEQUENCE [LARGE SCALE GENOMIC DNA]</scope>
    <source>
        <strain evidence="9 10">DSM 16380</strain>
    </source>
</reference>
<sequence>MNNMIVLGHGQFASGLQYALGQIIGEQENVVFLNFPESKSPAELKQEILAAIESFDCQSHILFCCDILGGSPFRVASLVAKNLVKSEVITGTNLQMLVECCMEKDELDFYELVELAICSGKQGIVKLSEQLANTKVNTVQQDDGI</sequence>
<evidence type="ECO:0000256" key="2">
    <source>
        <dbReference type="ARBA" id="ARBA00022448"/>
    </source>
</evidence>
<evidence type="ECO:0000256" key="6">
    <source>
        <dbReference type="ARBA" id="ARBA00022683"/>
    </source>
</evidence>
<dbReference type="GO" id="GO:0005737">
    <property type="term" value="C:cytoplasm"/>
    <property type="evidence" value="ECO:0007669"/>
    <property type="project" value="UniProtKB-SubCell"/>
</dbReference>
<dbReference type="PANTHER" id="PTHR33799">
    <property type="entry name" value="PTS PERMEASE-RELATED-RELATED"/>
    <property type="match status" value="1"/>
</dbReference>
<keyword evidence="3" id="KW-0963">Cytoplasm</keyword>